<dbReference type="PANTHER" id="PTHR33362:SF2">
    <property type="entry name" value="TRAP TRANSPORTER LARGE PERMEASE PROTEIN"/>
    <property type="match status" value="1"/>
</dbReference>
<dbReference type="PANTHER" id="PTHR33362">
    <property type="entry name" value="SIALIC ACID TRAP TRANSPORTER PERMEASE PROTEIN SIAT-RELATED"/>
    <property type="match status" value="1"/>
</dbReference>
<evidence type="ECO:0000313" key="9">
    <source>
        <dbReference type="EMBL" id="HAB0897462.1"/>
    </source>
</evidence>
<dbReference type="InterPro" id="IPR004681">
    <property type="entry name" value="TRAP_DctM"/>
</dbReference>
<feature type="transmembrane region" description="Helical" evidence="7">
    <location>
        <begin position="220"/>
        <end position="239"/>
    </location>
</feature>
<keyword evidence="3 7" id="KW-0997">Cell inner membrane</keyword>
<feature type="domain" description="TRAP C4-dicarboxylate transport system permease DctM subunit" evidence="8">
    <location>
        <begin position="13"/>
        <end position="424"/>
    </location>
</feature>
<evidence type="ECO:0000256" key="5">
    <source>
        <dbReference type="ARBA" id="ARBA00022989"/>
    </source>
</evidence>
<feature type="transmembrane region" description="Helical" evidence="7">
    <location>
        <begin position="276"/>
        <end position="302"/>
    </location>
</feature>
<keyword evidence="2" id="KW-1003">Cell membrane</keyword>
<evidence type="ECO:0000259" key="8">
    <source>
        <dbReference type="Pfam" id="PF06808"/>
    </source>
</evidence>
<dbReference type="AlphaFoldDB" id="A0A6X6QV05"/>
<evidence type="ECO:0000256" key="4">
    <source>
        <dbReference type="ARBA" id="ARBA00022692"/>
    </source>
</evidence>
<dbReference type="Pfam" id="PF06808">
    <property type="entry name" value="DctM"/>
    <property type="match status" value="1"/>
</dbReference>
<protein>
    <recommendedName>
        <fullName evidence="7">TRAP transporter large permease protein</fullName>
    </recommendedName>
</protein>
<organism evidence="9">
    <name type="scientific">Salmonella enteritidis</name>
    <dbReference type="NCBI Taxonomy" id="149539"/>
    <lineage>
        <taxon>Bacteria</taxon>
        <taxon>Pseudomonadati</taxon>
        <taxon>Pseudomonadota</taxon>
        <taxon>Gammaproteobacteria</taxon>
        <taxon>Enterobacterales</taxon>
        <taxon>Enterobacteriaceae</taxon>
        <taxon>Salmonella</taxon>
    </lineage>
</organism>
<sequence>MIDPIFASCTLIAVFVVLLAMGAPIGICIVIASFSTMMLVLPFDISMFATAQKMFSSLDSFALLAVPFLVLSGVIMNSGGIAARLVNFAKLFTGKLPGSLSYTNIVGNMMFGAISGSAIAASTSIGGVMVPMSAREGYDRGFAAAVNIASAPTGMLIPPTTAFILYALASGGTSIAALFAGGLVAGVLWGVGCMLVTLVVAKRRNYRVFFTVQKGMALKVAVEAIPSLLLIVIIVGGIVQGIFTAIEASAIAVVYTLLLTMVFYRTLKIKDLPSILLQTVVMTGVIMFLLATSSAMSFSMSITNIPAALSDMILGISANKLVILLVITVFLLIIGAFMDIGPAILIFTPILLPIMAKLGVDPVHFGIIMIYNLAIGTITPPVGSGLYVGASVGKVKVEEVIKPLLPFYGAIIGVLLLITYIPEITLFLPRLLGIM</sequence>
<comment type="caution">
    <text evidence="9">The sequence shown here is derived from an EMBL/GenBank/DDBJ whole genome shotgun (WGS) entry which is preliminary data.</text>
</comment>
<dbReference type="NCBIfam" id="TIGR00786">
    <property type="entry name" value="dctM"/>
    <property type="match status" value="1"/>
</dbReference>
<dbReference type="PIRSF" id="PIRSF006066">
    <property type="entry name" value="HI0050"/>
    <property type="match status" value="1"/>
</dbReference>
<keyword evidence="4 7" id="KW-0812">Transmembrane</keyword>
<feature type="transmembrane region" description="Helical" evidence="7">
    <location>
        <begin position="61"/>
        <end position="85"/>
    </location>
</feature>
<comment type="subcellular location">
    <subcellularLocation>
        <location evidence="1 7">Cell inner membrane</location>
        <topology evidence="1 7">Multi-pass membrane protein</topology>
    </subcellularLocation>
</comment>
<feature type="transmembrane region" description="Helical" evidence="7">
    <location>
        <begin position="407"/>
        <end position="428"/>
    </location>
</feature>
<dbReference type="GO" id="GO:0022857">
    <property type="term" value="F:transmembrane transporter activity"/>
    <property type="evidence" value="ECO:0007669"/>
    <property type="project" value="UniProtKB-UniRule"/>
</dbReference>
<comment type="similarity">
    <text evidence="7">Belongs to the TRAP transporter large permease family.</text>
</comment>
<comment type="function">
    <text evidence="7">Part of the tripartite ATP-independent periplasmic (TRAP) transport system.</text>
</comment>
<dbReference type="EMBL" id="DAAFOT010000013">
    <property type="protein sequence ID" value="HAB0897462.1"/>
    <property type="molecule type" value="Genomic_DNA"/>
</dbReference>
<keyword evidence="6 7" id="KW-0472">Membrane</keyword>
<keyword evidence="7" id="KW-0813">Transport</keyword>
<feature type="transmembrane region" description="Helical" evidence="7">
    <location>
        <begin position="364"/>
        <end position="387"/>
    </location>
</feature>
<evidence type="ECO:0000256" key="3">
    <source>
        <dbReference type="ARBA" id="ARBA00022519"/>
    </source>
</evidence>
<dbReference type="InterPro" id="IPR010656">
    <property type="entry name" value="DctM"/>
</dbReference>
<feature type="transmembrane region" description="Helical" evidence="7">
    <location>
        <begin position="12"/>
        <end position="41"/>
    </location>
</feature>
<evidence type="ECO:0000256" key="2">
    <source>
        <dbReference type="ARBA" id="ARBA00022475"/>
    </source>
</evidence>
<feature type="transmembrane region" description="Helical" evidence="7">
    <location>
        <begin position="322"/>
        <end position="352"/>
    </location>
</feature>
<feature type="transmembrane region" description="Helical" evidence="7">
    <location>
        <begin position="105"/>
        <end position="130"/>
    </location>
</feature>
<evidence type="ECO:0000256" key="7">
    <source>
        <dbReference type="RuleBase" id="RU369079"/>
    </source>
</evidence>
<keyword evidence="5 7" id="KW-1133">Transmembrane helix</keyword>
<comment type="subunit">
    <text evidence="7">The complex comprises the extracytoplasmic solute receptor protein and the two transmembrane proteins.</text>
</comment>
<evidence type="ECO:0000256" key="6">
    <source>
        <dbReference type="ARBA" id="ARBA00023136"/>
    </source>
</evidence>
<reference evidence="9" key="2">
    <citation type="submission" date="2019-02" db="EMBL/GenBank/DDBJ databases">
        <authorList>
            <consortium name="NCBI Pathogen Detection Project"/>
        </authorList>
    </citation>
    <scope>NUCLEOTIDE SEQUENCE</scope>
    <source>
        <strain evidence="9">118_2012K</strain>
    </source>
</reference>
<proteinExistence type="inferred from homology"/>
<feature type="transmembrane region" description="Helical" evidence="7">
    <location>
        <begin position="175"/>
        <end position="200"/>
    </location>
</feature>
<reference evidence="9" key="1">
    <citation type="journal article" date="2018" name="Genome Biol.">
        <title>SKESA: strategic k-mer extension for scrupulous assemblies.</title>
        <authorList>
            <person name="Souvorov A."/>
            <person name="Agarwala R."/>
            <person name="Lipman D.J."/>
        </authorList>
    </citation>
    <scope>NUCLEOTIDE SEQUENCE</scope>
    <source>
        <strain evidence="9">118_2012K</strain>
    </source>
</reference>
<gene>
    <name evidence="9" type="ORF">GI501_18355</name>
</gene>
<dbReference type="GO" id="GO:0005886">
    <property type="term" value="C:plasma membrane"/>
    <property type="evidence" value="ECO:0007669"/>
    <property type="project" value="UniProtKB-SubCell"/>
</dbReference>
<dbReference type="RefSeq" id="WP_023891298.1">
    <property type="nucleotide sequence ID" value="NZ_NBRF01000011.1"/>
</dbReference>
<feature type="transmembrane region" description="Helical" evidence="7">
    <location>
        <begin position="245"/>
        <end position="264"/>
    </location>
</feature>
<accession>A0A6X6QV05</accession>
<feature type="transmembrane region" description="Helical" evidence="7">
    <location>
        <begin position="142"/>
        <end position="169"/>
    </location>
</feature>
<name>A0A6X6QV05_SALEN</name>
<evidence type="ECO:0000256" key="1">
    <source>
        <dbReference type="ARBA" id="ARBA00004429"/>
    </source>
</evidence>